<evidence type="ECO:0000256" key="3">
    <source>
        <dbReference type="ARBA" id="ARBA00022695"/>
    </source>
</evidence>
<dbReference type="Proteomes" id="UP000823941">
    <property type="component" value="Chromosome 25"/>
</dbReference>
<dbReference type="Pfam" id="PF00665">
    <property type="entry name" value="rve"/>
    <property type="match status" value="1"/>
</dbReference>
<evidence type="ECO:0000313" key="12">
    <source>
        <dbReference type="Proteomes" id="UP000823941"/>
    </source>
</evidence>
<dbReference type="Gene3D" id="1.10.340.70">
    <property type="match status" value="1"/>
</dbReference>
<dbReference type="Gene3D" id="3.30.420.10">
    <property type="entry name" value="Ribonuclease H-like superfamily/Ribonuclease H"/>
    <property type="match status" value="1"/>
</dbReference>
<comment type="caution">
    <text evidence="11">The sequence shown here is derived from an EMBL/GenBank/DDBJ whole genome shotgun (WGS) entry which is preliminary data.</text>
</comment>
<dbReference type="CDD" id="cd09274">
    <property type="entry name" value="RNase_HI_RT_Ty3"/>
    <property type="match status" value="1"/>
</dbReference>
<dbReference type="Gene3D" id="3.10.20.370">
    <property type="match status" value="1"/>
</dbReference>
<dbReference type="Gene3D" id="3.30.70.270">
    <property type="match status" value="2"/>
</dbReference>
<dbReference type="InterPro" id="IPR012337">
    <property type="entry name" value="RNaseH-like_sf"/>
</dbReference>
<dbReference type="InterPro" id="IPR001584">
    <property type="entry name" value="Integrase_cat-core"/>
</dbReference>
<dbReference type="InterPro" id="IPR036397">
    <property type="entry name" value="RNaseH_sf"/>
</dbReference>
<protein>
    <recommendedName>
        <fullName evidence="1">RNA-directed DNA polymerase</fullName>
        <ecNumber evidence="1">2.7.7.49</ecNumber>
    </recommendedName>
</protein>
<dbReference type="PROSITE" id="PS50994">
    <property type="entry name" value="INTEGRASE"/>
    <property type="match status" value="1"/>
</dbReference>
<feature type="domain" description="Integrase catalytic" evidence="10">
    <location>
        <begin position="556"/>
        <end position="708"/>
    </location>
</feature>
<evidence type="ECO:0000259" key="10">
    <source>
        <dbReference type="PROSITE" id="PS50994"/>
    </source>
</evidence>
<reference evidence="11 12" key="1">
    <citation type="submission" date="2021-06" db="EMBL/GenBank/DDBJ databases">
        <title>A haploid diamondback moth (Plutella xylostella L.) genome assembly resolves 31 chromosomes and identifies a diamide resistance mutation.</title>
        <authorList>
            <person name="Ward C.M."/>
            <person name="Perry K.D."/>
            <person name="Baker G."/>
            <person name="Powis K."/>
            <person name="Heckel D.G."/>
            <person name="Baxter S.W."/>
        </authorList>
    </citation>
    <scope>NUCLEOTIDE SEQUENCE [LARGE SCALE GENOMIC DNA]</scope>
    <source>
        <strain evidence="11 12">LV</strain>
        <tissue evidence="11">Single pupa</tissue>
    </source>
</reference>
<feature type="region of interest" description="Disordered" evidence="8">
    <location>
        <begin position="845"/>
        <end position="891"/>
    </location>
</feature>
<dbReference type="InterPro" id="IPR041373">
    <property type="entry name" value="RT_RNaseH"/>
</dbReference>
<evidence type="ECO:0000256" key="1">
    <source>
        <dbReference type="ARBA" id="ARBA00012493"/>
    </source>
</evidence>
<sequence length="891" mass="99978">MLEAGVVEPVDCSEWASPLVVVPKADGGLRICADYKVSLNKVLLVDKYPVPKIDDIFSRLNGSVYFTKLDLSQAYNQILLDDDSQMLTVINTHRGLLKYKRLVYGLASSPGIFQRLMVNLLKDIKNVVVFFDDILCTGTTFEEHLQAVHEVLSRLKKHGLKIKIQKCEFFADKVKYLGFIIDKNGISADPEKVKAILEMQHPKNVSDLRSFLGMVNFYGKFVNGLSTILAPMHRLLKKDAVWQWGTQQMNAFEMVKKILSRTPVLAHYDAARPLLLTCDASSYGLGAVLAQRGAGGEERVIAYASRSLTSSECNYSQIHKEALAIIFAVKKFHQYLYGREFTLRTDHKPLVSMFGASTGVPSMTASRLQRWALILSAYTFSIEYVRSDKNMADAISRLIMAHHDNARNSAHERDEPEFTYLHFASEALLLDNNVLRRETKRDQILSQVLNYIRVGWPNEVEIRELKPFFNRRNELYSELDCVMWGHRIVVPHSCRDRVLMELHESHMGIVKTKSIARSYVWWPGLDEAIEQLCRACVVCAQTASAPPHHAPQPWPSTSKPWTRLHIDFLGPINGLTYLILVDSTSKWIEATNMTNTSAASVIKWLREIWARFGIPKQLVSDNGPPFTSVELKTFLENNHVEHIFSAPYHPASNGAAESAVKICKNVLRKAILQKVDIEVALCRFLLTYRNTAHNTTGDSPSKILQGRDLRTTLDRLKPEREVGVRQRQQERAAGGVTRSFSVGEEVWARNYGKGNKWLGGLVEQRTGRTDYVIKLLLNGNYIHRHIDQLRRRHSTIHTTNSAPIPVNHPTLVNQPSAVVSPLCYPTIPVEEAGPAGAAAVVAGAPQGGAGDAGATSAPVEQPAGSDENLSPESPNRYPIRNRHPPNRLGYF</sequence>
<dbReference type="SUPFAM" id="SSF53098">
    <property type="entry name" value="Ribonuclease H-like"/>
    <property type="match status" value="1"/>
</dbReference>
<evidence type="ECO:0000256" key="8">
    <source>
        <dbReference type="SAM" id="MobiDB-lite"/>
    </source>
</evidence>
<dbReference type="InterPro" id="IPR043502">
    <property type="entry name" value="DNA/RNA_pol_sf"/>
</dbReference>
<evidence type="ECO:0000313" key="11">
    <source>
        <dbReference type="EMBL" id="KAG7297849.1"/>
    </source>
</evidence>
<keyword evidence="3" id="KW-0548">Nucleotidyltransferase</keyword>
<evidence type="ECO:0000256" key="5">
    <source>
        <dbReference type="ARBA" id="ARBA00022759"/>
    </source>
</evidence>
<evidence type="ECO:0000256" key="6">
    <source>
        <dbReference type="ARBA" id="ARBA00022801"/>
    </source>
</evidence>
<keyword evidence="2" id="KW-0808">Transferase</keyword>
<dbReference type="Pfam" id="PF17917">
    <property type="entry name" value="RT_RNaseH"/>
    <property type="match status" value="1"/>
</dbReference>
<name>A0ABQ7PY72_PLUXY</name>
<dbReference type="EC" id="2.7.7.49" evidence="1"/>
<evidence type="ECO:0000256" key="4">
    <source>
        <dbReference type="ARBA" id="ARBA00022722"/>
    </source>
</evidence>
<evidence type="ECO:0000256" key="7">
    <source>
        <dbReference type="ARBA" id="ARBA00022918"/>
    </source>
</evidence>
<dbReference type="InterPro" id="IPR050951">
    <property type="entry name" value="Retrovirus_Pol_polyprotein"/>
</dbReference>
<keyword evidence="5" id="KW-0255">Endonuclease</keyword>
<feature type="domain" description="Reverse transcriptase" evidence="9">
    <location>
        <begin position="3"/>
        <end position="181"/>
    </location>
</feature>
<keyword evidence="7" id="KW-0695">RNA-directed DNA polymerase</keyword>
<dbReference type="PROSITE" id="PS50878">
    <property type="entry name" value="RT_POL"/>
    <property type="match status" value="1"/>
</dbReference>
<accession>A0ABQ7PY72</accession>
<evidence type="ECO:0000259" key="9">
    <source>
        <dbReference type="PROSITE" id="PS50878"/>
    </source>
</evidence>
<organism evidence="11 12">
    <name type="scientific">Plutella xylostella</name>
    <name type="common">Diamondback moth</name>
    <name type="synonym">Plutella maculipennis</name>
    <dbReference type="NCBI Taxonomy" id="51655"/>
    <lineage>
        <taxon>Eukaryota</taxon>
        <taxon>Metazoa</taxon>
        <taxon>Ecdysozoa</taxon>
        <taxon>Arthropoda</taxon>
        <taxon>Hexapoda</taxon>
        <taxon>Insecta</taxon>
        <taxon>Pterygota</taxon>
        <taxon>Neoptera</taxon>
        <taxon>Endopterygota</taxon>
        <taxon>Lepidoptera</taxon>
        <taxon>Glossata</taxon>
        <taxon>Ditrysia</taxon>
        <taxon>Yponomeutoidea</taxon>
        <taxon>Plutellidae</taxon>
        <taxon>Plutella</taxon>
    </lineage>
</organism>
<dbReference type="InterPro" id="IPR000477">
    <property type="entry name" value="RT_dom"/>
</dbReference>
<dbReference type="Pfam" id="PF17921">
    <property type="entry name" value="Integrase_H2C2"/>
    <property type="match status" value="1"/>
</dbReference>
<keyword evidence="12" id="KW-1185">Reference proteome</keyword>
<dbReference type="InterPro" id="IPR043128">
    <property type="entry name" value="Rev_trsase/Diguanyl_cyclase"/>
</dbReference>
<dbReference type="SUPFAM" id="SSF56672">
    <property type="entry name" value="DNA/RNA polymerases"/>
    <property type="match status" value="1"/>
</dbReference>
<evidence type="ECO:0000256" key="2">
    <source>
        <dbReference type="ARBA" id="ARBA00022679"/>
    </source>
</evidence>
<keyword evidence="6" id="KW-0378">Hydrolase</keyword>
<proteinExistence type="predicted"/>
<dbReference type="Pfam" id="PF00078">
    <property type="entry name" value="RVT_1"/>
    <property type="match status" value="1"/>
</dbReference>
<dbReference type="CDD" id="cd01647">
    <property type="entry name" value="RT_LTR"/>
    <property type="match status" value="1"/>
</dbReference>
<gene>
    <name evidence="11" type="ORF">JYU34_018592</name>
</gene>
<dbReference type="InterPro" id="IPR041588">
    <property type="entry name" value="Integrase_H2C2"/>
</dbReference>
<dbReference type="Gene3D" id="3.10.10.10">
    <property type="entry name" value="HIV Type 1 Reverse Transcriptase, subunit A, domain 1"/>
    <property type="match status" value="1"/>
</dbReference>
<keyword evidence="4" id="KW-0540">Nuclease</keyword>
<dbReference type="EMBL" id="JAHIBW010000025">
    <property type="protein sequence ID" value="KAG7297849.1"/>
    <property type="molecule type" value="Genomic_DNA"/>
</dbReference>
<dbReference type="PANTHER" id="PTHR37984:SF5">
    <property type="entry name" value="PROTEIN NYNRIN-LIKE"/>
    <property type="match status" value="1"/>
</dbReference>
<dbReference type="PANTHER" id="PTHR37984">
    <property type="entry name" value="PROTEIN CBG26694"/>
    <property type="match status" value="1"/>
</dbReference>